<gene>
    <name evidence="2" type="ORF">20A_00048</name>
</gene>
<evidence type="ECO:0000313" key="3">
    <source>
        <dbReference type="Proteomes" id="UP000515725"/>
    </source>
</evidence>
<dbReference type="EMBL" id="MT740727">
    <property type="protein sequence ID" value="QMV32497.1"/>
    <property type="molecule type" value="Genomic_DNA"/>
</dbReference>
<proteinExistence type="predicted"/>
<feature type="compositionally biased region" description="Basic residues" evidence="1">
    <location>
        <begin position="56"/>
        <end position="72"/>
    </location>
</feature>
<accession>A0A7G5B874</accession>
<sequence length="72" mass="7592">MSIVSRSWGLAAAMAAGMIGAVKGVKIFPSYHPSAPSADLIGTTKRNGGSVARDKRAARKARNAKRHKRACK</sequence>
<protein>
    <submittedName>
        <fullName evidence="2">Uncharacterized protein</fullName>
    </submittedName>
</protein>
<dbReference type="Proteomes" id="UP000515725">
    <property type="component" value="Segment"/>
</dbReference>
<reference evidence="2 3" key="1">
    <citation type="submission" date="2020-07" db="EMBL/GenBank/DDBJ databases">
        <title>Ralstonia phages.</title>
        <authorList>
            <person name="Trotereau A."/>
            <person name="Boyer C."/>
            <person name="Torres-Barcelo C."/>
        </authorList>
    </citation>
    <scope>NUCLEOTIDE SEQUENCE [LARGE SCALE GENOMIC DNA]</scope>
</reference>
<feature type="region of interest" description="Disordered" evidence="1">
    <location>
        <begin position="39"/>
        <end position="72"/>
    </location>
</feature>
<organism evidence="2 3">
    <name type="scientific">Ralstonia phage Alix</name>
    <dbReference type="NCBI Taxonomy" id="2759718"/>
    <lineage>
        <taxon>Viruses</taxon>
        <taxon>Duplodnaviria</taxon>
        <taxon>Heunggongvirae</taxon>
        <taxon>Uroviricota</taxon>
        <taxon>Caudoviricetes</taxon>
        <taxon>Gervaisevirus</taxon>
        <taxon>Gervaisevirus claudettte</taxon>
    </lineage>
</organism>
<name>A0A7G5B874_9CAUD</name>
<evidence type="ECO:0000313" key="2">
    <source>
        <dbReference type="EMBL" id="QMV32497.1"/>
    </source>
</evidence>
<evidence type="ECO:0000256" key="1">
    <source>
        <dbReference type="SAM" id="MobiDB-lite"/>
    </source>
</evidence>